<dbReference type="InterPro" id="IPR016148">
    <property type="entry name" value="Pili_assmbl_chaperone_C"/>
</dbReference>
<feature type="domain" description="Pili assembly chaperone C-terminal" evidence="11">
    <location>
        <begin position="160"/>
        <end position="217"/>
    </location>
</feature>
<proteinExistence type="inferred from homology"/>
<dbReference type="InterPro" id="IPR016147">
    <property type="entry name" value="Pili_assmbl_chaperone_N"/>
</dbReference>
<keyword evidence="7" id="KW-0393">Immunoglobulin domain</keyword>
<comment type="similarity">
    <text evidence="2 8">Belongs to the periplasmic pilus chaperone family.</text>
</comment>
<dbReference type="InterPro" id="IPR001829">
    <property type="entry name" value="Pili_assmbl_chaperone_bac"/>
</dbReference>
<dbReference type="PANTHER" id="PTHR30251:SF9">
    <property type="entry name" value="CHAPERONE PROTEIN CAF1M"/>
    <property type="match status" value="1"/>
</dbReference>
<evidence type="ECO:0000256" key="8">
    <source>
        <dbReference type="RuleBase" id="RU003918"/>
    </source>
</evidence>
<sequence>MKLKCIGLLVTLIMCANAARAGVVIGGTRLIYEGDKKEASLNVSNPERAPYLIQSWVEDGSGNADNVPFLITPPLFRLDGEQRNILRVIYTGDALPKDRESLFWINVKSIPSAPKKDNTLQIAVKTRIKLIFRPSGLKSETPEDVTSQLQWKSQGKVLQVSNPTAYYMNFNSIMVNGVSVVDPTFVGPRSTAEFKLPSGGKPAGEVSWQIISDYGAIGKIHQASL</sequence>
<feature type="signal peptide" evidence="9">
    <location>
        <begin position="1"/>
        <end position="21"/>
    </location>
</feature>
<keyword evidence="5" id="KW-0574">Periplasm</keyword>
<dbReference type="InterPro" id="IPR013783">
    <property type="entry name" value="Ig-like_fold"/>
</dbReference>
<evidence type="ECO:0000313" key="13">
    <source>
        <dbReference type="Proteomes" id="UP000284338"/>
    </source>
</evidence>
<dbReference type="Pfam" id="PF00345">
    <property type="entry name" value="PapD_N"/>
    <property type="match status" value="1"/>
</dbReference>
<dbReference type="Pfam" id="PF02753">
    <property type="entry name" value="PapD_C"/>
    <property type="match status" value="1"/>
</dbReference>
<evidence type="ECO:0000256" key="9">
    <source>
        <dbReference type="SAM" id="SignalP"/>
    </source>
</evidence>
<keyword evidence="13" id="KW-1185">Reference proteome</keyword>
<evidence type="ECO:0000256" key="6">
    <source>
        <dbReference type="ARBA" id="ARBA00023186"/>
    </source>
</evidence>
<dbReference type="EMBL" id="QYYG01000004">
    <property type="protein sequence ID" value="RJF55028.1"/>
    <property type="molecule type" value="Genomic_DNA"/>
</dbReference>
<evidence type="ECO:0000256" key="1">
    <source>
        <dbReference type="ARBA" id="ARBA00004418"/>
    </source>
</evidence>
<dbReference type="SUPFAM" id="SSF49354">
    <property type="entry name" value="PapD-like"/>
    <property type="match status" value="1"/>
</dbReference>
<evidence type="ECO:0000259" key="10">
    <source>
        <dbReference type="Pfam" id="PF00345"/>
    </source>
</evidence>
<dbReference type="PANTHER" id="PTHR30251">
    <property type="entry name" value="PILUS ASSEMBLY CHAPERONE"/>
    <property type="match status" value="1"/>
</dbReference>
<dbReference type="InterPro" id="IPR018046">
    <property type="entry name" value="Pili_assmbl_chaperone_CS"/>
</dbReference>
<evidence type="ECO:0000256" key="3">
    <source>
        <dbReference type="ARBA" id="ARBA00022558"/>
    </source>
</evidence>
<feature type="domain" description="Pili assembly chaperone N-terminal" evidence="10">
    <location>
        <begin position="22"/>
        <end position="137"/>
    </location>
</feature>
<comment type="subcellular location">
    <subcellularLocation>
        <location evidence="1 8">Periplasm</location>
    </subcellularLocation>
</comment>
<dbReference type="FunFam" id="2.60.40.10:FF:000458">
    <property type="entry name" value="Molecular chaperone FimC"/>
    <property type="match status" value="1"/>
</dbReference>
<name>A0AA92X2U5_9GAMM</name>
<dbReference type="SUPFAM" id="SSF49584">
    <property type="entry name" value="Periplasmic chaperone C-domain"/>
    <property type="match status" value="1"/>
</dbReference>
<gene>
    <name evidence="12" type="ORF">D4100_15330</name>
</gene>
<evidence type="ECO:0000256" key="4">
    <source>
        <dbReference type="ARBA" id="ARBA00022729"/>
    </source>
</evidence>
<keyword evidence="3" id="KW-1029">Fimbrium biogenesis</keyword>
<evidence type="ECO:0000313" key="12">
    <source>
        <dbReference type="EMBL" id="RJF55028.1"/>
    </source>
</evidence>
<dbReference type="Proteomes" id="UP000284338">
    <property type="component" value="Unassembled WGS sequence"/>
</dbReference>
<dbReference type="RefSeq" id="WP_119804696.1">
    <property type="nucleotide sequence ID" value="NZ_QYYG01000004.1"/>
</dbReference>
<dbReference type="InterPro" id="IPR036316">
    <property type="entry name" value="Pili_assmbl_chap_C_dom_sf"/>
</dbReference>
<dbReference type="GO" id="GO:0071555">
    <property type="term" value="P:cell wall organization"/>
    <property type="evidence" value="ECO:0007669"/>
    <property type="project" value="InterPro"/>
</dbReference>
<evidence type="ECO:0000256" key="5">
    <source>
        <dbReference type="ARBA" id="ARBA00022764"/>
    </source>
</evidence>
<organism evidence="12 13">
    <name type="scientific">Serratia inhibens</name>
    <dbReference type="NCBI Taxonomy" id="2338073"/>
    <lineage>
        <taxon>Bacteria</taxon>
        <taxon>Pseudomonadati</taxon>
        <taxon>Pseudomonadota</taxon>
        <taxon>Gammaproteobacteria</taxon>
        <taxon>Enterobacterales</taxon>
        <taxon>Yersiniaceae</taxon>
        <taxon>Serratia</taxon>
    </lineage>
</organism>
<reference evidence="12 13" key="1">
    <citation type="submission" date="2018-09" db="EMBL/GenBank/DDBJ databases">
        <title>Draft genome of a novel serratia sp. strain with antifungal activity.</title>
        <authorList>
            <person name="Dichmann S.I."/>
            <person name="Park B.P."/>
            <person name="Pathiraja D."/>
            <person name="Choi I.-G."/>
            <person name="Stougaard P."/>
            <person name="Hennessy R.C."/>
        </authorList>
    </citation>
    <scope>NUCLEOTIDE SEQUENCE [LARGE SCALE GENOMIC DNA]</scope>
    <source>
        <strain evidence="12 13">S40</strain>
    </source>
</reference>
<dbReference type="AlphaFoldDB" id="A0AA92X2U5"/>
<dbReference type="Gene3D" id="2.60.40.10">
    <property type="entry name" value="Immunoglobulins"/>
    <property type="match status" value="2"/>
</dbReference>
<feature type="chain" id="PRO_5041653947" evidence="9">
    <location>
        <begin position="22"/>
        <end position="225"/>
    </location>
</feature>
<dbReference type="PRINTS" id="PR00969">
    <property type="entry name" value="CHAPERONPILI"/>
</dbReference>
<dbReference type="InterPro" id="IPR050643">
    <property type="entry name" value="Periplasmic_pilus_chap"/>
</dbReference>
<dbReference type="GO" id="GO:0030288">
    <property type="term" value="C:outer membrane-bounded periplasmic space"/>
    <property type="evidence" value="ECO:0007669"/>
    <property type="project" value="InterPro"/>
</dbReference>
<protein>
    <submittedName>
        <fullName evidence="12">Molecular chaperone</fullName>
    </submittedName>
</protein>
<keyword evidence="4 9" id="KW-0732">Signal</keyword>
<evidence type="ECO:0000259" key="11">
    <source>
        <dbReference type="Pfam" id="PF02753"/>
    </source>
</evidence>
<dbReference type="PROSITE" id="PS00635">
    <property type="entry name" value="PILI_CHAPERONE"/>
    <property type="match status" value="1"/>
</dbReference>
<keyword evidence="6 8" id="KW-0143">Chaperone</keyword>
<accession>A0AA92X2U5</accession>
<evidence type="ECO:0000256" key="2">
    <source>
        <dbReference type="ARBA" id="ARBA00007399"/>
    </source>
</evidence>
<comment type="caution">
    <text evidence="12">The sequence shown here is derived from an EMBL/GenBank/DDBJ whole genome shotgun (WGS) entry which is preliminary data.</text>
</comment>
<dbReference type="InterPro" id="IPR008962">
    <property type="entry name" value="PapD-like_sf"/>
</dbReference>
<evidence type="ECO:0000256" key="7">
    <source>
        <dbReference type="ARBA" id="ARBA00023319"/>
    </source>
</evidence>